<evidence type="ECO:0000256" key="3">
    <source>
        <dbReference type="ARBA" id="ARBA00022691"/>
    </source>
</evidence>
<dbReference type="EMBL" id="SBHX01000009">
    <property type="protein sequence ID" value="RWX36001.1"/>
    <property type="molecule type" value="Genomic_DNA"/>
</dbReference>
<keyword evidence="3" id="KW-0949">S-adenosyl-L-methionine</keyword>
<gene>
    <name evidence="5" type="ORF">EHI47_03865</name>
</gene>
<dbReference type="AlphaFoldDB" id="A0A444IAQ0"/>
<reference evidence="5 6" key="1">
    <citation type="submission" date="2019-01" db="EMBL/GenBank/DDBJ databases">
        <title>RHIZO-ID as a novel technology for direct rhizobia identification.</title>
        <authorList>
            <person name="De Meyer S.E."/>
        </authorList>
    </citation>
    <scope>NUCLEOTIDE SEQUENCE [LARGE SCALE GENOMIC DNA]</scope>
    <source>
        <strain evidence="5 6">WSM448</strain>
    </source>
</reference>
<feature type="domain" description="Methyltransferase type 11" evidence="4">
    <location>
        <begin position="44"/>
        <end position="137"/>
    </location>
</feature>
<dbReference type="InterPro" id="IPR013216">
    <property type="entry name" value="Methyltransf_11"/>
</dbReference>
<dbReference type="SUPFAM" id="SSF53335">
    <property type="entry name" value="S-adenosyl-L-methionine-dependent methyltransferases"/>
    <property type="match status" value="1"/>
</dbReference>
<evidence type="ECO:0000313" key="6">
    <source>
        <dbReference type="Proteomes" id="UP000283817"/>
    </source>
</evidence>
<evidence type="ECO:0000313" key="5">
    <source>
        <dbReference type="EMBL" id="RWX36001.1"/>
    </source>
</evidence>
<keyword evidence="2 5" id="KW-0808">Transferase</keyword>
<dbReference type="Pfam" id="PF08241">
    <property type="entry name" value="Methyltransf_11"/>
    <property type="match status" value="1"/>
</dbReference>
<accession>A0A444IAQ0</accession>
<dbReference type="PANTHER" id="PTHR43464">
    <property type="entry name" value="METHYLTRANSFERASE"/>
    <property type="match status" value="1"/>
</dbReference>
<dbReference type="InterPro" id="IPR029063">
    <property type="entry name" value="SAM-dependent_MTases_sf"/>
</dbReference>
<dbReference type="Gene3D" id="3.40.50.150">
    <property type="entry name" value="Vaccinia Virus protein VP39"/>
    <property type="match status" value="1"/>
</dbReference>
<evidence type="ECO:0000259" key="4">
    <source>
        <dbReference type="Pfam" id="PF08241"/>
    </source>
</evidence>
<protein>
    <submittedName>
        <fullName evidence="5">Class I SAM-dependent methyltransferase</fullName>
    </submittedName>
</protein>
<dbReference type="GO" id="GO:0032259">
    <property type="term" value="P:methylation"/>
    <property type="evidence" value="ECO:0007669"/>
    <property type="project" value="UniProtKB-KW"/>
</dbReference>
<dbReference type="PANTHER" id="PTHR43464:SF19">
    <property type="entry name" value="UBIQUINONE BIOSYNTHESIS O-METHYLTRANSFERASE, MITOCHONDRIAL"/>
    <property type="match status" value="1"/>
</dbReference>
<evidence type="ECO:0000256" key="2">
    <source>
        <dbReference type="ARBA" id="ARBA00022679"/>
    </source>
</evidence>
<name>A0A444IAQ0_RHILE</name>
<proteinExistence type="predicted"/>
<dbReference type="CDD" id="cd02440">
    <property type="entry name" value="AdoMet_MTases"/>
    <property type="match status" value="1"/>
</dbReference>
<dbReference type="RefSeq" id="WP_128403176.1">
    <property type="nucleotide sequence ID" value="NZ_SBHW01000052.1"/>
</dbReference>
<sequence length="235" mass="26185">MAENDYDAFAAAYDADNEVNAWNAYYERPAILSLVGDVAGLSVLDAGCGGGAHAAALLERGAVVTGIDASAGMLDIAQRRLQGRARLLPADLNEPLPFTDKAFDLILASLVMHYLPDWSRPLWEFNRLLPEGGRLVFSTHHPFMDHASTGRDNYFETYSFDETWQRGGKDIAMRFWHRPLHAMFDALKSAGFQIDTVSEPQPDPQARTLFPQAYQSLTTKPRFLFFSVVKAWGRG</sequence>
<keyword evidence="1 5" id="KW-0489">Methyltransferase</keyword>
<dbReference type="GO" id="GO:0008757">
    <property type="term" value="F:S-adenosylmethionine-dependent methyltransferase activity"/>
    <property type="evidence" value="ECO:0007669"/>
    <property type="project" value="InterPro"/>
</dbReference>
<comment type="caution">
    <text evidence="5">The sequence shown here is derived from an EMBL/GenBank/DDBJ whole genome shotgun (WGS) entry which is preliminary data.</text>
</comment>
<evidence type="ECO:0000256" key="1">
    <source>
        <dbReference type="ARBA" id="ARBA00022603"/>
    </source>
</evidence>
<dbReference type="Proteomes" id="UP000283817">
    <property type="component" value="Unassembled WGS sequence"/>
</dbReference>
<organism evidence="5 6">
    <name type="scientific">Rhizobium leguminosarum</name>
    <dbReference type="NCBI Taxonomy" id="384"/>
    <lineage>
        <taxon>Bacteria</taxon>
        <taxon>Pseudomonadati</taxon>
        <taxon>Pseudomonadota</taxon>
        <taxon>Alphaproteobacteria</taxon>
        <taxon>Hyphomicrobiales</taxon>
        <taxon>Rhizobiaceae</taxon>
        <taxon>Rhizobium/Agrobacterium group</taxon>
        <taxon>Rhizobium</taxon>
    </lineage>
</organism>